<evidence type="ECO:0000259" key="7">
    <source>
        <dbReference type="PROSITE" id="PS50853"/>
    </source>
</evidence>
<accession>A0A671R3J4</accession>
<evidence type="ECO:0008006" key="11">
    <source>
        <dbReference type="Google" id="ProtNLM"/>
    </source>
</evidence>
<keyword evidence="5" id="KW-0677">Repeat</keyword>
<proteinExistence type="predicted"/>
<dbReference type="Ensembl" id="ENSSANT00000082691.1">
    <property type="protein sequence ID" value="ENSSANP00000077780.1"/>
    <property type="gene ID" value="ENSSANG00000038771.1"/>
</dbReference>
<keyword evidence="3" id="KW-0245">EGF-like domain</keyword>
<name>A0A671R3J4_9TELE</name>
<evidence type="ECO:0000256" key="2">
    <source>
        <dbReference type="ARBA" id="ARBA00022530"/>
    </source>
</evidence>
<sequence>MMFSNITETSFSVSWTKPKSIVTAFKVAYTNTVTGESGSMSVDSQLSHVLLSKLSAGSTYDVTVSSVLETLESEPITASVTTVPDSPTELKVVNITDTKALLVWKPSQAKMDTPNVTITVTLSDQLRLFITENSPTILVQHPLQNLPYFVFILFCFFAYFRGVKLQVVTPDEVTFHSALISWRAPPSPQFSLTPGERDGQYMSFVSTEFTTSQLPHPFPTDCSEVQVNGMKESGVAEIYPEGKDGEPVWVYCDMETDGGGWTVFQRRMDGSTDFFRSWRDYSKGFGLLSGEFWLGNDILHTLTSRTPMSLRIDLRSGNDTAFAHYANFNVSSEANHYVIELSGYFGTAGDSMKYHNGRPFSTIDKDQNTLSIHCAKAYMGGWWYKNCYMANLNGLYASYSDNKVLTVLRASNYRHCRDTNGA</sequence>
<dbReference type="CDD" id="cd00063">
    <property type="entry name" value="FN3"/>
    <property type="match status" value="1"/>
</dbReference>
<protein>
    <recommendedName>
        <fullName evidence="11">Fibrinogen C-terminal domain-containing protein</fullName>
    </recommendedName>
</protein>
<evidence type="ECO:0000256" key="1">
    <source>
        <dbReference type="ARBA" id="ARBA00004498"/>
    </source>
</evidence>
<dbReference type="NCBIfam" id="NF040941">
    <property type="entry name" value="GGGWT_bact"/>
    <property type="match status" value="1"/>
</dbReference>
<evidence type="ECO:0000313" key="10">
    <source>
        <dbReference type="Proteomes" id="UP000472260"/>
    </source>
</evidence>
<dbReference type="InterPro" id="IPR036056">
    <property type="entry name" value="Fibrinogen-like_C"/>
</dbReference>
<dbReference type="GO" id="GO:0030155">
    <property type="term" value="P:regulation of cell adhesion"/>
    <property type="evidence" value="ECO:0007669"/>
    <property type="project" value="TreeGrafter"/>
</dbReference>
<dbReference type="GO" id="GO:0005615">
    <property type="term" value="C:extracellular space"/>
    <property type="evidence" value="ECO:0007669"/>
    <property type="project" value="TreeGrafter"/>
</dbReference>
<keyword evidence="2" id="KW-0964">Secreted</keyword>
<dbReference type="InterPro" id="IPR036116">
    <property type="entry name" value="FN3_sf"/>
</dbReference>
<dbReference type="SUPFAM" id="SSF56496">
    <property type="entry name" value="Fibrinogen C-terminal domain-like"/>
    <property type="match status" value="1"/>
</dbReference>
<evidence type="ECO:0000256" key="3">
    <source>
        <dbReference type="ARBA" id="ARBA00022536"/>
    </source>
</evidence>
<keyword evidence="6" id="KW-1015">Disulfide bond</keyword>
<dbReference type="PROSITE" id="PS50853">
    <property type="entry name" value="FN3"/>
    <property type="match status" value="1"/>
</dbReference>
<dbReference type="Proteomes" id="UP000472260">
    <property type="component" value="Unassembled WGS sequence"/>
</dbReference>
<keyword evidence="10" id="KW-1185">Reference proteome</keyword>
<evidence type="ECO:0000256" key="4">
    <source>
        <dbReference type="ARBA" id="ARBA00022729"/>
    </source>
</evidence>
<dbReference type="CDD" id="cd00087">
    <property type="entry name" value="FReD"/>
    <property type="match status" value="1"/>
</dbReference>
<dbReference type="AlphaFoldDB" id="A0A671R3J4"/>
<dbReference type="InterPro" id="IPR014716">
    <property type="entry name" value="Fibrinogen_a/b/g_C_1"/>
</dbReference>
<dbReference type="Gene3D" id="2.60.40.10">
    <property type="entry name" value="Immunoglobulins"/>
    <property type="match status" value="1"/>
</dbReference>
<dbReference type="PROSITE" id="PS00514">
    <property type="entry name" value="FIBRINOGEN_C_1"/>
    <property type="match status" value="1"/>
</dbReference>
<evidence type="ECO:0000256" key="5">
    <source>
        <dbReference type="ARBA" id="ARBA00022737"/>
    </source>
</evidence>
<feature type="domain" description="Fibrinogen C-terminal" evidence="8">
    <location>
        <begin position="213"/>
        <end position="396"/>
    </location>
</feature>
<feature type="domain" description="Fibronectin type-III" evidence="7">
    <location>
        <begin position="1"/>
        <end position="86"/>
    </location>
</feature>
<dbReference type="InterPro" id="IPR050991">
    <property type="entry name" value="ECM_Regulatory_Proteins"/>
</dbReference>
<evidence type="ECO:0000259" key="8">
    <source>
        <dbReference type="PROSITE" id="PS51406"/>
    </source>
</evidence>
<comment type="subcellular location">
    <subcellularLocation>
        <location evidence="1">Secreted</location>
        <location evidence="1">Extracellular space</location>
        <location evidence="1">Extracellular matrix</location>
    </subcellularLocation>
</comment>
<reference evidence="9" key="1">
    <citation type="submission" date="2025-08" db="UniProtKB">
        <authorList>
            <consortium name="Ensembl"/>
        </authorList>
    </citation>
    <scope>IDENTIFICATION</scope>
</reference>
<evidence type="ECO:0000313" key="9">
    <source>
        <dbReference type="Ensembl" id="ENSSANP00000077780.1"/>
    </source>
</evidence>
<organism evidence="9 10">
    <name type="scientific">Sinocyclocheilus anshuiensis</name>
    <dbReference type="NCBI Taxonomy" id="1608454"/>
    <lineage>
        <taxon>Eukaryota</taxon>
        <taxon>Metazoa</taxon>
        <taxon>Chordata</taxon>
        <taxon>Craniata</taxon>
        <taxon>Vertebrata</taxon>
        <taxon>Euteleostomi</taxon>
        <taxon>Actinopterygii</taxon>
        <taxon>Neopterygii</taxon>
        <taxon>Teleostei</taxon>
        <taxon>Ostariophysi</taxon>
        <taxon>Cypriniformes</taxon>
        <taxon>Cyprinidae</taxon>
        <taxon>Cyprininae</taxon>
        <taxon>Sinocyclocheilus</taxon>
    </lineage>
</organism>
<dbReference type="SUPFAM" id="SSF49265">
    <property type="entry name" value="Fibronectin type III"/>
    <property type="match status" value="2"/>
</dbReference>
<reference evidence="9" key="2">
    <citation type="submission" date="2025-09" db="UniProtKB">
        <authorList>
            <consortium name="Ensembl"/>
        </authorList>
    </citation>
    <scope>IDENTIFICATION</scope>
</reference>
<dbReference type="PANTHER" id="PTHR46708">
    <property type="entry name" value="TENASCIN"/>
    <property type="match status" value="1"/>
</dbReference>
<dbReference type="InterPro" id="IPR020837">
    <property type="entry name" value="Fibrinogen_CS"/>
</dbReference>
<dbReference type="PANTHER" id="PTHR46708:SF1">
    <property type="entry name" value="TENASCIN"/>
    <property type="match status" value="1"/>
</dbReference>
<dbReference type="Pfam" id="PF00041">
    <property type="entry name" value="fn3"/>
    <property type="match status" value="1"/>
</dbReference>
<dbReference type="InterPro" id="IPR013783">
    <property type="entry name" value="Ig-like_fold"/>
</dbReference>
<dbReference type="SMART" id="SM00186">
    <property type="entry name" value="FBG"/>
    <property type="match status" value="1"/>
</dbReference>
<dbReference type="InterPro" id="IPR002181">
    <property type="entry name" value="Fibrinogen_a/b/g_C_dom"/>
</dbReference>
<keyword evidence="4" id="KW-0732">Signal</keyword>
<evidence type="ECO:0000256" key="6">
    <source>
        <dbReference type="ARBA" id="ARBA00023157"/>
    </source>
</evidence>
<dbReference type="InterPro" id="IPR003961">
    <property type="entry name" value="FN3_dom"/>
</dbReference>
<dbReference type="Gene3D" id="3.90.215.10">
    <property type="entry name" value="Gamma Fibrinogen, chain A, domain 1"/>
    <property type="match status" value="1"/>
</dbReference>
<keyword evidence="2" id="KW-0272">Extracellular matrix</keyword>
<dbReference type="Pfam" id="PF00147">
    <property type="entry name" value="Fibrinogen_C"/>
    <property type="match status" value="1"/>
</dbReference>
<dbReference type="GO" id="GO:0031175">
    <property type="term" value="P:neuron projection development"/>
    <property type="evidence" value="ECO:0007669"/>
    <property type="project" value="TreeGrafter"/>
</dbReference>
<dbReference type="PROSITE" id="PS51406">
    <property type="entry name" value="FIBRINOGEN_C_2"/>
    <property type="match status" value="1"/>
</dbReference>